<evidence type="ECO:0000256" key="2">
    <source>
        <dbReference type="SAM" id="Phobius"/>
    </source>
</evidence>
<accession>M3ZRX0</accession>
<dbReference type="Ensembl" id="ENSXMAT00000004968.2">
    <property type="protein sequence ID" value="ENSXMAP00000004963.2"/>
    <property type="gene ID" value="ENSXMAG00000004941.2"/>
</dbReference>
<dbReference type="OMA" id="GRWEYPY"/>
<feature type="transmembrane region" description="Helical" evidence="2">
    <location>
        <begin position="241"/>
        <end position="258"/>
    </location>
</feature>
<dbReference type="SUPFAM" id="SSF48317">
    <property type="entry name" value="Acid phosphatase/Vanadium-dependent haloperoxidase"/>
    <property type="match status" value="1"/>
</dbReference>
<feature type="transmembrane region" description="Helical" evidence="2">
    <location>
        <begin position="139"/>
        <end position="163"/>
    </location>
</feature>
<dbReference type="InterPro" id="IPR000326">
    <property type="entry name" value="PAP2/HPO"/>
</dbReference>
<protein>
    <submittedName>
        <fullName evidence="4">Sphingosine-1-phosphate phosphatase 1-like</fullName>
    </submittedName>
</protein>
<dbReference type="SMART" id="SM00014">
    <property type="entry name" value="acidPPc"/>
    <property type="match status" value="1"/>
</dbReference>
<reference evidence="4" key="3">
    <citation type="submission" date="2025-08" db="UniProtKB">
        <authorList>
            <consortium name="Ensembl"/>
        </authorList>
    </citation>
    <scope>IDENTIFICATION</scope>
    <source>
        <strain evidence="4">JP 163 A</strain>
    </source>
</reference>
<dbReference type="InterPro" id="IPR036938">
    <property type="entry name" value="PAP2/HPO_sf"/>
</dbReference>
<feature type="region of interest" description="Disordered" evidence="1">
    <location>
        <begin position="31"/>
        <end position="70"/>
    </location>
</feature>
<keyword evidence="5" id="KW-1185">Reference proteome</keyword>
<feature type="transmembrane region" description="Helical" evidence="2">
    <location>
        <begin position="302"/>
        <end position="321"/>
    </location>
</feature>
<evidence type="ECO:0000313" key="4">
    <source>
        <dbReference type="Ensembl" id="ENSXMAP00000004963.2"/>
    </source>
</evidence>
<dbReference type="HOGENOM" id="CLU_043042_1_0_1"/>
<dbReference type="Proteomes" id="UP000002852">
    <property type="component" value="Unassembled WGS sequence"/>
</dbReference>
<dbReference type="Gene3D" id="1.20.144.10">
    <property type="entry name" value="Phosphatidic acid phosphatase type 2/haloperoxidase"/>
    <property type="match status" value="1"/>
</dbReference>
<sequence length="490" mass="54365">MVRVMEYLRYLQDPHLVARFQLVCGIRGTLSEPVPADSSTSDGCRSVNKARSRNNGALHHHTAGETGDEQLTSMGVPRRIADVTEPRKRKHDMEDAPPNGAALSPGGESVAVRGSTLKPLRRNSLTGEAGQEFVIENRFLFYLFTFGTELGNELFYITFFPFIMWNVDAFVSRRLIMVWVWVMYVGQCTKDVIGWPRPASPPVVKVEMFYNSEYSMPSTHAMSGTAIPFSLFFMTHGRWEYPYTLGFSLALCWCLLVCSSRIYMGMHSVLDVIAGILYSILILFFFLPALDMIDSFNLSCRYAPLVIVFIPLALALFSFTLDTWSTSRGDTAQILGVGAGVALASHVNQLLGLMPDLTADQLPLMMPTVSGGLVCGAMLRLVLGVIVLVAIRAMMKAVTIPLVCWLFKVPSSDVRKARQHVEVELPYRYIVYGTMGFSVLFLSSLQAVEDQDEVQRRKRFQPFLLRSGLGSGLGTVCVSSSPVTLSVCEL</sequence>
<keyword evidence="2" id="KW-1133">Transmembrane helix</keyword>
<feature type="region of interest" description="Disordered" evidence="1">
    <location>
        <begin position="85"/>
        <end position="109"/>
    </location>
</feature>
<evidence type="ECO:0000256" key="1">
    <source>
        <dbReference type="SAM" id="MobiDB-lite"/>
    </source>
</evidence>
<dbReference type="CDD" id="cd03388">
    <property type="entry name" value="PAP2_SPPase1"/>
    <property type="match status" value="1"/>
</dbReference>
<feature type="transmembrane region" description="Helical" evidence="2">
    <location>
        <begin position="270"/>
        <end position="290"/>
    </location>
</feature>
<dbReference type="GO" id="GO:0005789">
    <property type="term" value="C:endoplasmic reticulum membrane"/>
    <property type="evidence" value="ECO:0007669"/>
    <property type="project" value="TreeGrafter"/>
</dbReference>
<feature type="domain" description="Phosphatidic acid phosphatase type 2/haloperoxidase" evidence="3">
    <location>
        <begin position="173"/>
        <end position="287"/>
    </location>
</feature>
<dbReference type="GeneTree" id="ENSGT00940000158836"/>
<reference evidence="4" key="4">
    <citation type="submission" date="2025-09" db="UniProtKB">
        <authorList>
            <consortium name="Ensembl"/>
        </authorList>
    </citation>
    <scope>IDENTIFICATION</scope>
    <source>
        <strain evidence="4">JP 163 A</strain>
    </source>
</reference>
<feature type="compositionally biased region" description="Basic and acidic residues" evidence="1">
    <location>
        <begin position="85"/>
        <end position="94"/>
    </location>
</feature>
<evidence type="ECO:0000313" key="5">
    <source>
        <dbReference type="Proteomes" id="UP000002852"/>
    </source>
</evidence>
<dbReference type="GO" id="GO:0006670">
    <property type="term" value="P:sphingosine metabolic process"/>
    <property type="evidence" value="ECO:0007669"/>
    <property type="project" value="TreeGrafter"/>
</dbReference>
<keyword evidence="2" id="KW-0472">Membrane</keyword>
<feature type="transmembrane region" description="Helical" evidence="2">
    <location>
        <begin position="333"/>
        <end position="351"/>
    </location>
</feature>
<dbReference type="AlphaFoldDB" id="M3ZRX0"/>
<dbReference type="GO" id="GO:0042392">
    <property type="term" value="F:sphingosine-1-phosphate phosphatase activity"/>
    <property type="evidence" value="ECO:0007669"/>
    <property type="project" value="TreeGrafter"/>
</dbReference>
<organism evidence="4 5">
    <name type="scientific">Xiphophorus maculatus</name>
    <name type="common">Southern platyfish</name>
    <name type="synonym">Platypoecilus maculatus</name>
    <dbReference type="NCBI Taxonomy" id="8083"/>
    <lineage>
        <taxon>Eukaryota</taxon>
        <taxon>Metazoa</taxon>
        <taxon>Chordata</taxon>
        <taxon>Craniata</taxon>
        <taxon>Vertebrata</taxon>
        <taxon>Euteleostomi</taxon>
        <taxon>Actinopterygii</taxon>
        <taxon>Neopterygii</taxon>
        <taxon>Teleostei</taxon>
        <taxon>Neoteleostei</taxon>
        <taxon>Acanthomorphata</taxon>
        <taxon>Ovalentaria</taxon>
        <taxon>Atherinomorphae</taxon>
        <taxon>Cyprinodontiformes</taxon>
        <taxon>Poeciliidae</taxon>
        <taxon>Poeciliinae</taxon>
        <taxon>Xiphophorus</taxon>
    </lineage>
</organism>
<dbReference type="STRING" id="8083.ENSXMAP00000004963"/>
<reference evidence="5" key="1">
    <citation type="submission" date="2012-01" db="EMBL/GenBank/DDBJ databases">
        <authorList>
            <person name="Walter R."/>
            <person name="Schartl M."/>
            <person name="Warren W."/>
        </authorList>
    </citation>
    <scope>NUCLEOTIDE SEQUENCE [LARGE SCALE GENOMIC DNA]</scope>
    <source>
        <strain evidence="5">JP 163 A</strain>
    </source>
</reference>
<keyword evidence="2" id="KW-0812">Transmembrane</keyword>
<dbReference type="InParanoid" id="M3ZRX0"/>
<dbReference type="eggNOG" id="KOG2822">
    <property type="taxonomic scope" value="Eukaryota"/>
</dbReference>
<dbReference type="Pfam" id="PF01569">
    <property type="entry name" value="PAP2"/>
    <property type="match status" value="1"/>
</dbReference>
<proteinExistence type="predicted"/>
<name>M3ZRX0_XIPMA</name>
<evidence type="ECO:0000259" key="3">
    <source>
        <dbReference type="SMART" id="SM00014"/>
    </source>
</evidence>
<dbReference type="PANTHER" id="PTHR14969:SF45">
    <property type="entry name" value="SPHINGOSINE-1-PHOSPHATE PHOSPHATASE 1"/>
    <property type="match status" value="1"/>
</dbReference>
<dbReference type="PANTHER" id="PTHR14969">
    <property type="entry name" value="SPHINGOSINE-1-PHOSPHATE PHOSPHOHYDROLASE"/>
    <property type="match status" value="1"/>
</dbReference>
<reference evidence="5" key="2">
    <citation type="journal article" date="2013" name="Nat. Genet.">
        <title>The genome of the platyfish, Xiphophorus maculatus, provides insights into evolutionary adaptation and several complex traits.</title>
        <authorList>
            <person name="Schartl M."/>
            <person name="Walter R.B."/>
            <person name="Shen Y."/>
            <person name="Garcia T."/>
            <person name="Catchen J."/>
            <person name="Amores A."/>
            <person name="Braasch I."/>
            <person name="Chalopin D."/>
            <person name="Volff J.N."/>
            <person name="Lesch K.P."/>
            <person name="Bisazza A."/>
            <person name="Minx P."/>
            <person name="Hillier L."/>
            <person name="Wilson R.K."/>
            <person name="Fuerstenberg S."/>
            <person name="Boore J."/>
            <person name="Searle S."/>
            <person name="Postlethwait J.H."/>
            <person name="Warren W.C."/>
        </authorList>
    </citation>
    <scope>NUCLEOTIDE SEQUENCE [LARGE SCALE GENOMIC DNA]</scope>
    <source>
        <strain evidence="5">JP 163 A</strain>
    </source>
</reference>
<feature type="transmembrane region" description="Helical" evidence="2">
    <location>
        <begin position="371"/>
        <end position="391"/>
    </location>
</feature>